<comment type="caution">
    <text evidence="1">The sequence shown here is derived from an EMBL/GenBank/DDBJ whole genome shotgun (WGS) entry which is preliminary data.</text>
</comment>
<protein>
    <submittedName>
        <fullName evidence="1">Uncharacterized protein</fullName>
    </submittedName>
</protein>
<dbReference type="AlphaFoldDB" id="A0AAW2F171"/>
<accession>A0AAW2F171</accession>
<keyword evidence="2" id="KW-1185">Reference proteome</keyword>
<evidence type="ECO:0000313" key="2">
    <source>
        <dbReference type="Proteomes" id="UP001430953"/>
    </source>
</evidence>
<evidence type="ECO:0000313" key="1">
    <source>
        <dbReference type="EMBL" id="KAL0107637.1"/>
    </source>
</evidence>
<reference evidence="1 2" key="1">
    <citation type="submission" date="2023-03" db="EMBL/GenBank/DDBJ databases">
        <title>High recombination rates correlate with genetic variation in Cardiocondyla obscurior ants.</title>
        <authorList>
            <person name="Errbii M."/>
        </authorList>
    </citation>
    <scope>NUCLEOTIDE SEQUENCE [LARGE SCALE GENOMIC DNA]</scope>
    <source>
        <strain evidence="1">Alpha-2009</strain>
        <tissue evidence="1">Whole body</tissue>
    </source>
</reference>
<proteinExistence type="predicted"/>
<sequence>MLASCQITRIPYKAPRDSPARNKDTISFTRECRRNNRGLRARCHISGRDEAFPRLVIRQRTAACNHTLVYIQLAFRQCQPAKGSRPFFASFVSTGPRQSEDVRDNKIIL</sequence>
<gene>
    <name evidence="1" type="ORF">PUN28_014738</name>
</gene>
<dbReference type="Proteomes" id="UP001430953">
    <property type="component" value="Unassembled WGS sequence"/>
</dbReference>
<dbReference type="EMBL" id="JADYXP020000016">
    <property type="protein sequence ID" value="KAL0107637.1"/>
    <property type="molecule type" value="Genomic_DNA"/>
</dbReference>
<organism evidence="1 2">
    <name type="scientific">Cardiocondyla obscurior</name>
    <dbReference type="NCBI Taxonomy" id="286306"/>
    <lineage>
        <taxon>Eukaryota</taxon>
        <taxon>Metazoa</taxon>
        <taxon>Ecdysozoa</taxon>
        <taxon>Arthropoda</taxon>
        <taxon>Hexapoda</taxon>
        <taxon>Insecta</taxon>
        <taxon>Pterygota</taxon>
        <taxon>Neoptera</taxon>
        <taxon>Endopterygota</taxon>
        <taxon>Hymenoptera</taxon>
        <taxon>Apocrita</taxon>
        <taxon>Aculeata</taxon>
        <taxon>Formicoidea</taxon>
        <taxon>Formicidae</taxon>
        <taxon>Myrmicinae</taxon>
        <taxon>Cardiocondyla</taxon>
    </lineage>
</organism>
<name>A0AAW2F171_9HYME</name>